<name>A0A7I9XR09_9MYCO</name>
<evidence type="ECO:0000313" key="4">
    <source>
        <dbReference type="EMBL" id="GFG71930.1"/>
    </source>
</evidence>
<dbReference type="PANTHER" id="PTHR33495:SF2">
    <property type="entry name" value="ANTI-SIGMA FACTOR ANTAGONIST TM_1081-RELATED"/>
    <property type="match status" value="1"/>
</dbReference>
<dbReference type="CDD" id="cd07043">
    <property type="entry name" value="STAS_anti-anti-sigma_factors"/>
    <property type="match status" value="1"/>
</dbReference>
<dbReference type="Proteomes" id="UP000465263">
    <property type="component" value="Unassembled WGS sequence"/>
</dbReference>
<dbReference type="Pfam" id="PF01740">
    <property type="entry name" value="STAS"/>
    <property type="match status" value="1"/>
</dbReference>
<dbReference type="Gene3D" id="3.30.750.24">
    <property type="entry name" value="STAS domain"/>
    <property type="match status" value="1"/>
</dbReference>
<dbReference type="PROSITE" id="PS50801">
    <property type="entry name" value="STAS"/>
    <property type="match status" value="1"/>
</dbReference>
<organism evidence="4 5">
    <name type="scientific">Mycolicibacter senuensis</name>
    <dbReference type="NCBI Taxonomy" id="386913"/>
    <lineage>
        <taxon>Bacteria</taxon>
        <taxon>Bacillati</taxon>
        <taxon>Actinomycetota</taxon>
        <taxon>Actinomycetes</taxon>
        <taxon>Mycobacteriales</taxon>
        <taxon>Mycobacteriaceae</taxon>
        <taxon>Mycolicibacter</taxon>
    </lineage>
</organism>
<dbReference type="GO" id="GO:0043856">
    <property type="term" value="F:anti-sigma factor antagonist activity"/>
    <property type="evidence" value="ECO:0007669"/>
    <property type="project" value="InterPro"/>
</dbReference>
<gene>
    <name evidence="4" type="ORF">MSEN_36500</name>
</gene>
<proteinExistence type="inferred from homology"/>
<dbReference type="InterPro" id="IPR036513">
    <property type="entry name" value="STAS_dom_sf"/>
</dbReference>
<dbReference type="PANTHER" id="PTHR33495">
    <property type="entry name" value="ANTI-SIGMA FACTOR ANTAGONIST TM_1081-RELATED-RELATED"/>
    <property type="match status" value="1"/>
</dbReference>
<evidence type="ECO:0000256" key="1">
    <source>
        <dbReference type="ARBA" id="ARBA00009013"/>
    </source>
</evidence>
<dbReference type="EMBL" id="BLKV01000002">
    <property type="protein sequence ID" value="GFG71930.1"/>
    <property type="molecule type" value="Genomic_DNA"/>
</dbReference>
<sequence length="137" mass="14170">MTPLGGSGGGNYEVDAVDGSMVECDDQADAVVVRAKGEIDSSNVDALATQLAAAVKLAMVQPCRPILVDLQQLTFFGSAALSALLDCRQAAAEAGTSLRVVAEDAVVVRPIQVTNLDQVLEIYPTLSAALRGAENQP</sequence>
<dbReference type="AlphaFoldDB" id="A0A7I9XR09"/>
<dbReference type="RefSeq" id="WP_308494607.1">
    <property type="nucleotide sequence ID" value="NZ_BLKV01000002.1"/>
</dbReference>
<keyword evidence="5" id="KW-1185">Reference proteome</keyword>
<dbReference type="InterPro" id="IPR002645">
    <property type="entry name" value="STAS_dom"/>
</dbReference>
<evidence type="ECO:0000256" key="2">
    <source>
        <dbReference type="RuleBase" id="RU003749"/>
    </source>
</evidence>
<evidence type="ECO:0000313" key="5">
    <source>
        <dbReference type="Proteomes" id="UP000465263"/>
    </source>
</evidence>
<dbReference type="SUPFAM" id="SSF52091">
    <property type="entry name" value="SpoIIaa-like"/>
    <property type="match status" value="1"/>
</dbReference>
<reference evidence="4 5" key="1">
    <citation type="journal article" date="2019" name="Emerg. Microbes Infect.">
        <title>Comprehensive subspecies identification of 175 nontuberculous mycobacteria species based on 7547 genomic profiles.</title>
        <authorList>
            <person name="Matsumoto Y."/>
            <person name="Kinjo T."/>
            <person name="Motooka D."/>
            <person name="Nabeya D."/>
            <person name="Jung N."/>
            <person name="Uechi K."/>
            <person name="Horii T."/>
            <person name="Iida T."/>
            <person name="Fujita J."/>
            <person name="Nakamura S."/>
        </authorList>
    </citation>
    <scope>NUCLEOTIDE SEQUENCE [LARGE SCALE GENOMIC DNA]</scope>
    <source>
        <strain evidence="4 5">JCM 16017</strain>
    </source>
</reference>
<protein>
    <recommendedName>
        <fullName evidence="2">Anti-sigma factor antagonist</fullName>
    </recommendedName>
</protein>
<evidence type="ECO:0000259" key="3">
    <source>
        <dbReference type="PROSITE" id="PS50801"/>
    </source>
</evidence>
<dbReference type="InterPro" id="IPR003658">
    <property type="entry name" value="Anti-sigma_ant"/>
</dbReference>
<comment type="similarity">
    <text evidence="1 2">Belongs to the anti-sigma-factor antagonist family.</text>
</comment>
<comment type="caution">
    <text evidence="4">The sequence shown here is derived from an EMBL/GenBank/DDBJ whole genome shotgun (WGS) entry which is preliminary data.</text>
</comment>
<feature type="domain" description="STAS" evidence="3">
    <location>
        <begin position="20"/>
        <end position="133"/>
    </location>
</feature>
<accession>A0A7I9XR09</accession>
<dbReference type="NCBIfam" id="TIGR00377">
    <property type="entry name" value="ant_ant_sig"/>
    <property type="match status" value="1"/>
</dbReference>